<organism evidence="3 4">
    <name type="scientific">Hymenobacter ginsengisoli</name>
    <dbReference type="NCBI Taxonomy" id="1051626"/>
    <lineage>
        <taxon>Bacteria</taxon>
        <taxon>Pseudomonadati</taxon>
        <taxon>Bacteroidota</taxon>
        <taxon>Cytophagia</taxon>
        <taxon>Cytophagales</taxon>
        <taxon>Hymenobacteraceae</taxon>
        <taxon>Hymenobacter</taxon>
    </lineage>
</organism>
<dbReference type="PROSITE" id="PS51257">
    <property type="entry name" value="PROKAR_LIPOPROTEIN"/>
    <property type="match status" value="1"/>
</dbReference>
<keyword evidence="1" id="KW-0732">Signal</keyword>
<dbReference type="PANTHER" id="PTHR19328">
    <property type="entry name" value="HEDGEHOG-INTERACTING PROTEIN"/>
    <property type="match status" value="1"/>
</dbReference>
<dbReference type="Gene3D" id="2.120.10.30">
    <property type="entry name" value="TolB, C-terminal domain"/>
    <property type="match status" value="1"/>
</dbReference>
<dbReference type="PANTHER" id="PTHR19328:SF55">
    <property type="entry name" value="BLR6566 PROTEIN"/>
    <property type="match status" value="1"/>
</dbReference>
<evidence type="ECO:0000313" key="4">
    <source>
        <dbReference type="Proteomes" id="UP001501243"/>
    </source>
</evidence>
<feature type="domain" description="Glucose/Sorbosone dehydrogenase" evidence="2">
    <location>
        <begin position="253"/>
        <end position="371"/>
    </location>
</feature>
<feature type="chain" id="PRO_5046965879" evidence="1">
    <location>
        <begin position="18"/>
        <end position="464"/>
    </location>
</feature>
<evidence type="ECO:0000256" key="1">
    <source>
        <dbReference type="SAM" id="SignalP"/>
    </source>
</evidence>
<reference evidence="4" key="1">
    <citation type="journal article" date="2019" name="Int. J. Syst. Evol. Microbiol.">
        <title>The Global Catalogue of Microorganisms (GCM) 10K type strain sequencing project: providing services to taxonomists for standard genome sequencing and annotation.</title>
        <authorList>
            <consortium name="The Broad Institute Genomics Platform"/>
            <consortium name="The Broad Institute Genome Sequencing Center for Infectious Disease"/>
            <person name="Wu L."/>
            <person name="Ma J."/>
        </authorList>
    </citation>
    <scope>NUCLEOTIDE SEQUENCE [LARGE SCALE GENOMIC DNA]</scope>
    <source>
        <strain evidence="4">JCM 17841</strain>
    </source>
</reference>
<dbReference type="RefSeq" id="WP_208132447.1">
    <property type="nucleotide sequence ID" value="NZ_BAABGQ010000004.1"/>
</dbReference>
<sequence>MFYLRYTALLPALGLLAACSSGPSKEEKQQAQADNPAQTITTPKAETVHLPAPYTTKSVTHRVDVIDWPAGKTPTAPAGFTVSEFAGNLESPRWAYVAPNGDVLVAEAATLPKGTKKQIAATLHLDKSRSLQRTSANRITLFRDTNGDGRPDLRTVFMSGLNQPFGMLVLGTAFYVANTDGVLKFPYQPGATSITAKGQKILDLPEGGYNNHWTRNLYPSADGKKILVTVGSGSNVMEHGPANELRRANILEINLDGTGEKVYASGLRNPIGLAWNPVTKALWAAVNERDELGDELVPDYITSVKQGGFYGWPYAYYGPNEDPRRKGERPDLVQKAIVPDVPMGPHVAALGLTFYDKKAFPAKYQNGAFVGEHGSWNRTAYSGYQVAFVPFQDGKPAGKPEPFLTGFLVGDGSDKAYGRPVGVVTLPDGALLVTDDAGNKLWRVSATKAAAATAAPTSPSVASR</sequence>
<evidence type="ECO:0000313" key="3">
    <source>
        <dbReference type="EMBL" id="GAA4495557.1"/>
    </source>
</evidence>
<dbReference type="InterPro" id="IPR011041">
    <property type="entry name" value="Quinoprot_gluc/sorb_DH_b-prop"/>
</dbReference>
<proteinExistence type="predicted"/>
<protein>
    <submittedName>
        <fullName evidence="3">Sorbosone dehydrogenase family protein</fullName>
    </submittedName>
</protein>
<keyword evidence="4" id="KW-1185">Reference proteome</keyword>
<dbReference type="Pfam" id="PF07995">
    <property type="entry name" value="GSDH"/>
    <property type="match status" value="1"/>
</dbReference>
<gene>
    <name evidence="3" type="ORF">GCM10023172_07460</name>
</gene>
<accession>A0ABP8Q0A4</accession>
<name>A0ABP8Q0A4_9BACT</name>
<dbReference type="SUPFAM" id="SSF50952">
    <property type="entry name" value="Soluble quinoprotein glucose dehydrogenase"/>
    <property type="match status" value="1"/>
</dbReference>
<dbReference type="EMBL" id="BAABGQ010000004">
    <property type="protein sequence ID" value="GAA4495557.1"/>
    <property type="molecule type" value="Genomic_DNA"/>
</dbReference>
<dbReference type="InterPro" id="IPR012938">
    <property type="entry name" value="Glc/Sorbosone_DH"/>
</dbReference>
<feature type="signal peptide" evidence="1">
    <location>
        <begin position="1"/>
        <end position="17"/>
    </location>
</feature>
<dbReference type="InterPro" id="IPR011042">
    <property type="entry name" value="6-blade_b-propeller_TolB-like"/>
</dbReference>
<comment type="caution">
    <text evidence="3">The sequence shown here is derived from an EMBL/GenBank/DDBJ whole genome shotgun (WGS) entry which is preliminary data.</text>
</comment>
<dbReference type="Proteomes" id="UP001501243">
    <property type="component" value="Unassembled WGS sequence"/>
</dbReference>
<evidence type="ECO:0000259" key="2">
    <source>
        <dbReference type="Pfam" id="PF07995"/>
    </source>
</evidence>